<feature type="coiled-coil region" evidence="1">
    <location>
        <begin position="1"/>
        <end position="28"/>
    </location>
</feature>
<dbReference type="STRING" id="195522.BD01_0174"/>
<dbReference type="GeneID" id="24958825"/>
<dbReference type="HOGENOM" id="CLU_119369_0_0_2"/>
<protein>
    <recommendedName>
        <fullName evidence="4">Rubrerythrin diiron-binding domain-containing protein</fullName>
    </recommendedName>
</protein>
<evidence type="ECO:0008006" key="4">
    <source>
        <dbReference type="Google" id="ProtNLM"/>
    </source>
</evidence>
<dbReference type="EMBL" id="CP007264">
    <property type="protein sequence ID" value="AHL21805.1"/>
    <property type="molecule type" value="Genomic_DNA"/>
</dbReference>
<dbReference type="InterPro" id="IPR009078">
    <property type="entry name" value="Ferritin-like_SF"/>
</dbReference>
<proteinExistence type="predicted"/>
<name>W8P328_9EURY</name>
<organism evidence="2 3">
    <name type="scientific">Thermococcus nautili</name>
    <dbReference type="NCBI Taxonomy" id="195522"/>
    <lineage>
        <taxon>Archaea</taxon>
        <taxon>Methanobacteriati</taxon>
        <taxon>Methanobacteriota</taxon>
        <taxon>Thermococci</taxon>
        <taxon>Thermococcales</taxon>
        <taxon>Thermococcaceae</taxon>
        <taxon>Thermococcus</taxon>
    </lineage>
</organism>
<dbReference type="RefSeq" id="WP_042688959.1">
    <property type="nucleotide sequence ID" value="NZ_CP007264.1"/>
</dbReference>
<dbReference type="eggNOG" id="arCOG00022">
    <property type="taxonomic scope" value="Archaea"/>
</dbReference>
<dbReference type="Proteomes" id="UP000019434">
    <property type="component" value="Chromosome"/>
</dbReference>
<dbReference type="InterPro" id="IPR012347">
    <property type="entry name" value="Ferritin-like"/>
</dbReference>
<accession>W8P328</accession>
<keyword evidence="1" id="KW-0175">Coiled coil</keyword>
<dbReference type="AlphaFoldDB" id="W8P328"/>
<evidence type="ECO:0000256" key="1">
    <source>
        <dbReference type="SAM" id="Coils"/>
    </source>
</evidence>
<gene>
    <name evidence="2" type="ORF">BD01_0174</name>
</gene>
<dbReference type="Gene3D" id="1.20.1260.10">
    <property type="match status" value="1"/>
</dbReference>
<dbReference type="OrthoDB" id="86184at2157"/>
<evidence type="ECO:0000313" key="2">
    <source>
        <dbReference type="EMBL" id="AHL21805.1"/>
    </source>
</evidence>
<sequence>MRRMIDLVREAKKVEERAERDYRKLLKELDKPEYADLRGLVLRLAIDTAFHKRLMGALEKAYNDAIKLVEEYAVEKPNEDFALIPGVPTMVMPLGFGPIGARIPPEEIIEEYLKDFPTEVVLPDGGERLIEVLKRYAEEEGRMKELYEELSKRAFHPVVRELVREIKRNEEQHESLVKGLVEKYSKD</sequence>
<keyword evidence="3" id="KW-1185">Reference proteome</keyword>
<dbReference type="SUPFAM" id="SSF47240">
    <property type="entry name" value="Ferritin-like"/>
    <property type="match status" value="1"/>
</dbReference>
<dbReference type="KEGG" id="tnu:BD01_0174"/>
<reference evidence="2 3" key="1">
    <citation type="submission" date="2014-02" db="EMBL/GenBank/DDBJ databases">
        <title>Genome Sequence of an Hyperthermophilic Archaeon, Thermococcus nautili 30-1, producing viral vesicles.</title>
        <authorList>
            <person name="Oberto J."/>
            <person name="Gaudin M."/>
            <person name="Cossu M."/>
            <person name="Gorlas A."/>
            <person name="Slesarev A."/>
            <person name="Marguet E."/>
            <person name="Forterre P."/>
        </authorList>
    </citation>
    <scope>NUCLEOTIDE SEQUENCE [LARGE SCALE GENOMIC DNA]</scope>
    <source>
        <strain evidence="2 3">30-1</strain>
    </source>
</reference>
<evidence type="ECO:0000313" key="3">
    <source>
        <dbReference type="Proteomes" id="UP000019434"/>
    </source>
</evidence>